<evidence type="ECO:0000256" key="6">
    <source>
        <dbReference type="ARBA" id="ARBA00023242"/>
    </source>
</evidence>
<proteinExistence type="predicted"/>
<dbReference type="CDD" id="cd00067">
    <property type="entry name" value="GAL4"/>
    <property type="match status" value="1"/>
</dbReference>
<protein>
    <recommendedName>
        <fullName evidence="8">Zn(2)-C6 fungal-type domain-containing protein</fullName>
    </recommendedName>
</protein>
<organism evidence="9 10">
    <name type="scientific">Cryphonectria parasitica (strain ATCC 38755 / EP155)</name>
    <dbReference type="NCBI Taxonomy" id="660469"/>
    <lineage>
        <taxon>Eukaryota</taxon>
        <taxon>Fungi</taxon>
        <taxon>Dikarya</taxon>
        <taxon>Ascomycota</taxon>
        <taxon>Pezizomycotina</taxon>
        <taxon>Sordariomycetes</taxon>
        <taxon>Sordariomycetidae</taxon>
        <taxon>Diaporthales</taxon>
        <taxon>Cryphonectriaceae</taxon>
        <taxon>Cryphonectria-Endothia species complex</taxon>
        <taxon>Cryphonectria</taxon>
    </lineage>
</organism>
<evidence type="ECO:0000256" key="3">
    <source>
        <dbReference type="ARBA" id="ARBA00023015"/>
    </source>
</evidence>
<dbReference type="Gene3D" id="4.10.240.10">
    <property type="entry name" value="Zn(2)-C6 fungal-type DNA-binding domain"/>
    <property type="match status" value="1"/>
</dbReference>
<comment type="caution">
    <text evidence="9">The sequence shown here is derived from an EMBL/GenBank/DDBJ whole genome shotgun (WGS) entry which is preliminary data.</text>
</comment>
<dbReference type="PROSITE" id="PS00463">
    <property type="entry name" value="ZN2_CY6_FUNGAL_1"/>
    <property type="match status" value="1"/>
</dbReference>
<reference evidence="9" key="1">
    <citation type="journal article" date="2020" name="Phytopathology">
        <title>Genome sequence of the chestnut blight fungus Cryphonectria parasitica EP155: A fundamental resource for an archetypical invasive plant pathogen.</title>
        <authorList>
            <person name="Crouch J.A."/>
            <person name="Dawe A."/>
            <person name="Aerts A."/>
            <person name="Barry K."/>
            <person name="Churchill A.C.L."/>
            <person name="Grimwood J."/>
            <person name="Hillman B."/>
            <person name="Milgroom M.G."/>
            <person name="Pangilinan J."/>
            <person name="Smith M."/>
            <person name="Salamov A."/>
            <person name="Schmutz J."/>
            <person name="Yadav J."/>
            <person name="Grigoriev I.V."/>
            <person name="Nuss D."/>
        </authorList>
    </citation>
    <scope>NUCLEOTIDE SEQUENCE</scope>
    <source>
        <strain evidence="9">EP155</strain>
    </source>
</reference>
<feature type="non-terminal residue" evidence="9">
    <location>
        <position position="1"/>
    </location>
</feature>
<keyword evidence="2" id="KW-0479">Metal-binding</keyword>
<keyword evidence="6" id="KW-0539">Nucleus</keyword>
<dbReference type="CDD" id="cd12148">
    <property type="entry name" value="fungal_TF_MHR"/>
    <property type="match status" value="1"/>
</dbReference>
<dbReference type="GO" id="GO:0008270">
    <property type="term" value="F:zinc ion binding"/>
    <property type="evidence" value="ECO:0007669"/>
    <property type="project" value="InterPro"/>
</dbReference>
<evidence type="ECO:0000256" key="7">
    <source>
        <dbReference type="SAM" id="MobiDB-lite"/>
    </source>
</evidence>
<sequence>RQQPGTACEECRKRKLRCDRGRPTCGTCFKNGIPCERSTKRLPRGPKKGFLKDLRTHIEPTKLIRRKENLEEKLLEQTRGDSEVASNLSEAHRQKAEIGSGESVQWDGRRTSRGASGDDLNAVSEKSPGPSYSPYPTTPLSSRSTFLTGWVRADLDQLYFDRAHPIVPILNKTRYFSWASTDDATACGGYRLCLQNAMWTLAMAMSSQFESMRESMYRETRKMLEERESEEHDMSQQHLEQLQAWLLLTHYEFLRSSYRRAWISAGRVFRLVQLLKLHEVDSPQASIMQAFGSSVDDGVTAEEKRRAFWSSYCLDLAISPDKGLPVTLTEEAICTRLPMSDLDFQSGNPVQGCFLPEALVSRSGLYSSFSQLAEAAMVATISGRAYSHSNTSSMEQLYGNTKSFWERHDWIDGLLMARMANLSQSYSSSSLYADPLLLQAHVSLQTGVLYMYKITEPLMMQEDSTFQVLEYQKRAAVAAHEIALVARDYAQLGFFKSCILMPIAIHTAAEYLSLQRHSTVFLPTTDEEQNQEQETIKEDLASCVEALARVSDVNYLAAHYSTMLSRNDDML</sequence>
<dbReference type="GO" id="GO:0000981">
    <property type="term" value="F:DNA-binding transcription factor activity, RNA polymerase II-specific"/>
    <property type="evidence" value="ECO:0007669"/>
    <property type="project" value="InterPro"/>
</dbReference>
<evidence type="ECO:0000256" key="5">
    <source>
        <dbReference type="ARBA" id="ARBA00023163"/>
    </source>
</evidence>
<dbReference type="Pfam" id="PF04082">
    <property type="entry name" value="Fungal_trans"/>
    <property type="match status" value="1"/>
</dbReference>
<dbReference type="InterPro" id="IPR007219">
    <property type="entry name" value="XnlR_reg_dom"/>
</dbReference>
<dbReference type="InterPro" id="IPR001138">
    <property type="entry name" value="Zn2Cys6_DnaBD"/>
</dbReference>
<evidence type="ECO:0000256" key="4">
    <source>
        <dbReference type="ARBA" id="ARBA00023125"/>
    </source>
</evidence>
<dbReference type="OrthoDB" id="3037908at2759"/>
<evidence type="ECO:0000313" key="9">
    <source>
        <dbReference type="EMBL" id="KAF3771158.1"/>
    </source>
</evidence>
<dbReference type="PROSITE" id="PS50048">
    <property type="entry name" value="ZN2_CY6_FUNGAL_2"/>
    <property type="match status" value="1"/>
</dbReference>
<accession>A0A9P4YDR5</accession>
<evidence type="ECO:0000256" key="2">
    <source>
        <dbReference type="ARBA" id="ARBA00022723"/>
    </source>
</evidence>
<dbReference type="PANTHER" id="PTHR47338:SF3">
    <property type="entry name" value="C6 FINGER DOMAIN TRANSCRIPTION FACTOR DBAA-RELATED"/>
    <property type="match status" value="1"/>
</dbReference>
<dbReference type="Pfam" id="PF00172">
    <property type="entry name" value="Zn_clus"/>
    <property type="match status" value="1"/>
</dbReference>
<dbReference type="SUPFAM" id="SSF57701">
    <property type="entry name" value="Zn2/Cys6 DNA-binding domain"/>
    <property type="match status" value="1"/>
</dbReference>
<dbReference type="InterPro" id="IPR050815">
    <property type="entry name" value="TF_fung"/>
</dbReference>
<comment type="subcellular location">
    <subcellularLocation>
        <location evidence="1">Nucleus</location>
    </subcellularLocation>
</comment>
<dbReference type="SMART" id="SM00906">
    <property type="entry name" value="Fungal_trans"/>
    <property type="match status" value="1"/>
</dbReference>
<dbReference type="AlphaFoldDB" id="A0A9P4YDR5"/>
<feature type="region of interest" description="Disordered" evidence="7">
    <location>
        <begin position="77"/>
        <end position="138"/>
    </location>
</feature>
<evidence type="ECO:0000313" key="10">
    <source>
        <dbReference type="Proteomes" id="UP000803844"/>
    </source>
</evidence>
<dbReference type="EMBL" id="MU032344">
    <property type="protein sequence ID" value="KAF3771158.1"/>
    <property type="molecule type" value="Genomic_DNA"/>
</dbReference>
<dbReference type="InterPro" id="IPR036864">
    <property type="entry name" value="Zn2-C6_fun-type_DNA-bd_sf"/>
</dbReference>
<dbReference type="GO" id="GO:0003677">
    <property type="term" value="F:DNA binding"/>
    <property type="evidence" value="ECO:0007669"/>
    <property type="project" value="UniProtKB-KW"/>
</dbReference>
<feature type="non-terminal residue" evidence="9">
    <location>
        <position position="571"/>
    </location>
</feature>
<dbReference type="RefSeq" id="XP_040782119.1">
    <property type="nucleotide sequence ID" value="XM_040915514.1"/>
</dbReference>
<keyword evidence="4" id="KW-0238">DNA-binding</keyword>
<dbReference type="PANTHER" id="PTHR47338">
    <property type="entry name" value="ZN(II)2CYS6 TRANSCRIPTION FACTOR (EUROFUNG)-RELATED"/>
    <property type="match status" value="1"/>
</dbReference>
<evidence type="ECO:0000259" key="8">
    <source>
        <dbReference type="PROSITE" id="PS50048"/>
    </source>
</evidence>
<gene>
    <name evidence="9" type="ORF">M406DRAFT_217911</name>
</gene>
<evidence type="ECO:0000256" key="1">
    <source>
        <dbReference type="ARBA" id="ARBA00004123"/>
    </source>
</evidence>
<dbReference type="Proteomes" id="UP000803844">
    <property type="component" value="Unassembled WGS sequence"/>
</dbReference>
<dbReference type="GO" id="GO:0006351">
    <property type="term" value="P:DNA-templated transcription"/>
    <property type="evidence" value="ECO:0007669"/>
    <property type="project" value="InterPro"/>
</dbReference>
<dbReference type="GeneID" id="63832643"/>
<feature type="domain" description="Zn(2)-C6 fungal-type" evidence="8">
    <location>
        <begin position="7"/>
        <end position="35"/>
    </location>
</feature>
<name>A0A9P4YDR5_CRYP1</name>
<dbReference type="SMART" id="SM00066">
    <property type="entry name" value="GAL4"/>
    <property type="match status" value="1"/>
</dbReference>
<keyword evidence="10" id="KW-1185">Reference proteome</keyword>
<keyword evidence="3" id="KW-0805">Transcription regulation</keyword>
<dbReference type="GO" id="GO:0005634">
    <property type="term" value="C:nucleus"/>
    <property type="evidence" value="ECO:0007669"/>
    <property type="project" value="UniProtKB-SubCell"/>
</dbReference>
<keyword evidence="5" id="KW-0804">Transcription</keyword>